<dbReference type="Proteomes" id="UP000282613">
    <property type="component" value="Unassembled WGS sequence"/>
</dbReference>
<reference evidence="3 4" key="2">
    <citation type="submission" date="2018-11" db="EMBL/GenBank/DDBJ databases">
        <authorList>
            <consortium name="Pathogen Informatics"/>
        </authorList>
    </citation>
    <scope>NUCLEOTIDE SEQUENCE [LARGE SCALE GENOMIC DNA]</scope>
</reference>
<evidence type="ECO:0000313" key="3">
    <source>
        <dbReference type="EMBL" id="VDK46433.1"/>
    </source>
</evidence>
<keyword evidence="1" id="KW-1133">Transmembrane helix</keyword>
<keyword evidence="1" id="KW-0812">Transmembrane</keyword>
<dbReference type="STRING" id="60517.A0A0R3WG96"/>
<organism evidence="5">
    <name type="scientific">Taenia asiatica</name>
    <name type="common">Asian tapeworm</name>
    <dbReference type="NCBI Taxonomy" id="60517"/>
    <lineage>
        <taxon>Eukaryota</taxon>
        <taxon>Metazoa</taxon>
        <taxon>Spiralia</taxon>
        <taxon>Lophotrochozoa</taxon>
        <taxon>Platyhelminthes</taxon>
        <taxon>Cestoda</taxon>
        <taxon>Eucestoda</taxon>
        <taxon>Cyclophyllidea</taxon>
        <taxon>Taeniidae</taxon>
        <taxon>Taenia</taxon>
    </lineage>
</organism>
<evidence type="ECO:0000313" key="5">
    <source>
        <dbReference type="WBParaSite" id="TASK_0000988901-mRNA-1"/>
    </source>
</evidence>
<dbReference type="Pfam" id="PF16212">
    <property type="entry name" value="PhoLip_ATPase_C"/>
    <property type="match status" value="1"/>
</dbReference>
<feature type="domain" description="P-type ATPase C-terminal" evidence="2">
    <location>
        <begin position="2"/>
        <end position="119"/>
    </location>
</feature>
<evidence type="ECO:0000259" key="2">
    <source>
        <dbReference type="Pfam" id="PF16212"/>
    </source>
</evidence>
<dbReference type="OrthoDB" id="10465442at2759"/>
<dbReference type="AlphaFoldDB" id="A0A0R3WG96"/>
<proteinExistence type="predicted"/>
<gene>
    <name evidence="3" type="ORF">TASK_LOCUS9890</name>
</gene>
<dbReference type="EMBL" id="UYRS01019671">
    <property type="protein sequence ID" value="VDK46433.1"/>
    <property type="molecule type" value="Genomic_DNA"/>
</dbReference>
<sequence length="287" mass="32573">MDELGTTCMNALVFTALVHIALETKNFVRNLVVVRLVGQTGANTIIHAITYIGSYLVLWLFFTMAYNALGVTQLAPDPPYYVIFVLMKDSRFWLCMLITSTTALLPRLLLNSTLNTFAPSLDTLAARLQRKYGVGVTLPIGRYVEEHDACQRRRGVHRHHGLRMGEPNNIRSRVARWFTSAGRLIQRMPTLRQHIGESSVVLVRNVSFVWPRRSSNPELVAHTLPRVGPATFTSRCDLRRSNTYNGRTVNSNGGDWIRPYMTRTSEDAFICPALDNPVASYYREREE</sequence>
<reference evidence="5" key="1">
    <citation type="submission" date="2017-02" db="UniProtKB">
        <authorList>
            <consortium name="WormBaseParasite"/>
        </authorList>
    </citation>
    <scope>IDENTIFICATION</scope>
</reference>
<feature type="transmembrane region" description="Helical" evidence="1">
    <location>
        <begin position="45"/>
        <end position="69"/>
    </location>
</feature>
<keyword evidence="1" id="KW-0472">Membrane</keyword>
<accession>A0A0R3WG96</accession>
<protein>
    <submittedName>
        <fullName evidence="5">PhoLip_ATPase_C domain-containing protein</fullName>
    </submittedName>
</protein>
<evidence type="ECO:0000313" key="4">
    <source>
        <dbReference type="Proteomes" id="UP000282613"/>
    </source>
</evidence>
<evidence type="ECO:0000256" key="1">
    <source>
        <dbReference type="SAM" id="Phobius"/>
    </source>
</evidence>
<dbReference type="InterPro" id="IPR032630">
    <property type="entry name" value="P_typ_ATPase_c"/>
</dbReference>
<name>A0A0R3WG96_TAEAS</name>
<keyword evidence="4" id="KW-1185">Reference proteome</keyword>
<dbReference type="WBParaSite" id="TASK_0000988901-mRNA-1">
    <property type="protein sequence ID" value="TASK_0000988901-mRNA-1"/>
    <property type="gene ID" value="TASK_0000988901"/>
</dbReference>